<dbReference type="Pfam" id="PF03480">
    <property type="entry name" value="DctP"/>
    <property type="match status" value="1"/>
</dbReference>
<dbReference type="Proteomes" id="UP000215367">
    <property type="component" value="Unassembled WGS sequence"/>
</dbReference>
<feature type="signal peptide" evidence="5">
    <location>
        <begin position="1"/>
        <end position="43"/>
    </location>
</feature>
<sequence>MDKKPPQTPAHSTLGLLRPSRRAVLAAAAAVPLVTILKRPANAAEFQFKYATGQDPTHPVNIRAQEAIDRIREATSGRLDIKLFPANQLGSDTDLLGQVRNGGVEIFNLSSLILATFVPLSGITSMGFAFKDYDAVWQAMDGDLGKHVRAEIAKTPIMTLSKIWDNGFRHVTSSTRVIKTPEDIKGFKMRVPPAPALTSLFKAIDAAPAPINFNELYSALQTTVVEGQENPLAIIATARLYEVQKSCSLTGHVWDGYWVLGNKRAFARLPADIQAIVTRELDRSADDQRADIAALTESLQKDLSAKGLTFHTIDREPFRKVLAGTNFYAEWKAKYGATAWDLLEKVTGKLG</sequence>
<dbReference type="PIRSF" id="PIRSF006470">
    <property type="entry name" value="DctB"/>
    <property type="match status" value="1"/>
</dbReference>
<reference evidence="6 7" key="1">
    <citation type="submission" date="2017-07" db="EMBL/GenBank/DDBJ databases">
        <title>Whole genome sequence of Azospirillum brasilense 2A1, a potential biofertilizer strain.</title>
        <authorList>
            <person name="Fontana C.A."/>
            <person name="Toffoli L.M."/>
            <person name="Salazar S.M."/>
            <person name="Puglisi E."/>
            <person name="Pedraza R."/>
            <person name="Bassi D."/>
            <person name="Cocconcelli P.S."/>
        </authorList>
    </citation>
    <scope>NUCLEOTIDE SEQUENCE [LARGE SCALE GENOMIC DNA]</scope>
    <source>
        <strain evidence="6 7">2A1</strain>
        <plasmid evidence="6">unnamed</plasmid>
    </source>
</reference>
<keyword evidence="6" id="KW-0614">Plasmid</keyword>
<comment type="similarity">
    <text evidence="2">Belongs to the bacterial solute-binding protein 7 family.</text>
</comment>
<keyword evidence="4 5" id="KW-0732">Signal</keyword>
<proteinExistence type="inferred from homology"/>
<evidence type="ECO:0000256" key="5">
    <source>
        <dbReference type="SAM" id="SignalP"/>
    </source>
</evidence>
<evidence type="ECO:0000256" key="3">
    <source>
        <dbReference type="ARBA" id="ARBA00022448"/>
    </source>
</evidence>
<protein>
    <submittedName>
        <fullName evidence="6">ABC transporter substrate-binding protein</fullName>
    </submittedName>
</protein>
<evidence type="ECO:0000256" key="2">
    <source>
        <dbReference type="ARBA" id="ARBA00009023"/>
    </source>
</evidence>
<evidence type="ECO:0000313" key="7">
    <source>
        <dbReference type="Proteomes" id="UP000215367"/>
    </source>
</evidence>
<dbReference type="GO" id="GO:0030288">
    <property type="term" value="C:outer membrane-bounded periplasmic space"/>
    <property type="evidence" value="ECO:0007669"/>
    <property type="project" value="InterPro"/>
</dbReference>
<dbReference type="AlphaFoldDB" id="A0A235HD96"/>
<geneLocation type="plasmid" evidence="6">
    <name>unnamed</name>
</geneLocation>
<gene>
    <name evidence="6" type="ORF">CHT98_14360</name>
</gene>
<accession>A0A235HD96</accession>
<organism evidence="6 7">
    <name type="scientific">Azospirillum brasilense</name>
    <dbReference type="NCBI Taxonomy" id="192"/>
    <lineage>
        <taxon>Bacteria</taxon>
        <taxon>Pseudomonadati</taxon>
        <taxon>Pseudomonadota</taxon>
        <taxon>Alphaproteobacteria</taxon>
        <taxon>Rhodospirillales</taxon>
        <taxon>Azospirillaceae</taxon>
        <taxon>Azospirillum</taxon>
    </lineage>
</organism>
<dbReference type="CDD" id="cd13603">
    <property type="entry name" value="PBP2_TRAP_Siap_TeaA_like"/>
    <property type="match status" value="1"/>
</dbReference>
<dbReference type="Gene3D" id="3.40.190.170">
    <property type="entry name" value="Bacterial extracellular solute-binding protein, family 7"/>
    <property type="match status" value="1"/>
</dbReference>
<dbReference type="InterPro" id="IPR038404">
    <property type="entry name" value="TRAP_DctP_sf"/>
</dbReference>
<name>A0A235HD96_AZOBR</name>
<keyword evidence="3" id="KW-0813">Transport</keyword>
<dbReference type="NCBIfam" id="NF037995">
    <property type="entry name" value="TRAP_S1"/>
    <property type="match status" value="1"/>
</dbReference>
<dbReference type="NCBIfam" id="TIGR00787">
    <property type="entry name" value="dctP"/>
    <property type="match status" value="1"/>
</dbReference>
<comment type="caution">
    <text evidence="6">The sequence shown here is derived from an EMBL/GenBank/DDBJ whole genome shotgun (WGS) entry which is preliminary data.</text>
</comment>
<dbReference type="PANTHER" id="PTHR33376">
    <property type="match status" value="1"/>
</dbReference>
<dbReference type="InterPro" id="IPR004682">
    <property type="entry name" value="TRAP_DctP"/>
</dbReference>
<dbReference type="EMBL" id="NOWT01000012">
    <property type="protein sequence ID" value="OYD83672.1"/>
    <property type="molecule type" value="Genomic_DNA"/>
</dbReference>
<evidence type="ECO:0000313" key="6">
    <source>
        <dbReference type="EMBL" id="OYD83672.1"/>
    </source>
</evidence>
<evidence type="ECO:0000256" key="4">
    <source>
        <dbReference type="ARBA" id="ARBA00022729"/>
    </source>
</evidence>
<dbReference type="PROSITE" id="PS51318">
    <property type="entry name" value="TAT"/>
    <property type="match status" value="1"/>
</dbReference>
<dbReference type="InterPro" id="IPR006311">
    <property type="entry name" value="TAT_signal"/>
</dbReference>
<feature type="chain" id="PRO_5012669530" evidence="5">
    <location>
        <begin position="44"/>
        <end position="351"/>
    </location>
</feature>
<dbReference type="GO" id="GO:0055085">
    <property type="term" value="P:transmembrane transport"/>
    <property type="evidence" value="ECO:0007669"/>
    <property type="project" value="InterPro"/>
</dbReference>
<comment type="subcellular location">
    <subcellularLocation>
        <location evidence="1">Cell envelope</location>
    </subcellularLocation>
</comment>
<dbReference type="RefSeq" id="WP_094303909.1">
    <property type="nucleotide sequence ID" value="NZ_NOWT01000012.1"/>
</dbReference>
<dbReference type="PANTHER" id="PTHR33376:SF4">
    <property type="entry name" value="SIALIC ACID-BINDING PERIPLASMIC PROTEIN SIAP"/>
    <property type="match status" value="1"/>
</dbReference>
<evidence type="ECO:0000256" key="1">
    <source>
        <dbReference type="ARBA" id="ARBA00004196"/>
    </source>
</evidence>
<dbReference type="InterPro" id="IPR018389">
    <property type="entry name" value="DctP_fam"/>
</dbReference>